<dbReference type="Pfam" id="PF19420">
    <property type="entry name" value="DDAH_eukar"/>
    <property type="match status" value="1"/>
</dbReference>
<proteinExistence type="predicted"/>
<dbReference type="RefSeq" id="WP_249473288.1">
    <property type="nucleotide sequence ID" value="NZ_JAMBEP010000001.1"/>
</dbReference>
<gene>
    <name evidence="1" type="ORF">M2650_08710</name>
</gene>
<accession>A0ABT0MJC0</accession>
<reference evidence="1 2" key="1">
    <citation type="submission" date="2022-05" db="EMBL/GenBank/DDBJ databases">
        <title>Luteimonas sp. SX5, whole genome shotgun sequencing project.</title>
        <authorList>
            <person name="Zhao G."/>
            <person name="Shen L."/>
        </authorList>
    </citation>
    <scope>NUCLEOTIDE SEQUENCE [LARGE SCALE GENOMIC DNA]</scope>
    <source>
        <strain evidence="1 2">SX5</strain>
    </source>
</reference>
<dbReference type="Gene3D" id="3.75.10.10">
    <property type="entry name" value="L-arginine/glycine Amidinotransferase, Chain A"/>
    <property type="match status" value="1"/>
</dbReference>
<dbReference type="SUPFAM" id="SSF55909">
    <property type="entry name" value="Pentein"/>
    <property type="match status" value="1"/>
</dbReference>
<evidence type="ECO:0000313" key="2">
    <source>
        <dbReference type="Proteomes" id="UP001431217"/>
    </source>
</evidence>
<name>A0ABT0MJC0_9GAMM</name>
<sequence length="303" mass="31946">MITRDTDAFLAFARGCAPDFGPATAKAAFLVAPDGFARAEQSAGDNRYMADAAAFDAARASAEHRELQRALSRSLPTICFPGDPEAPDALFPNNVFATVPGRLIVGRMRHPVRQREAARSDIRAWFADVLGYAQTDLSQQPHPCELTGALVIDRARGLGFCGLSERCDEAGARLMHEAFGLRATLLFDLAPGEYHTNVVLAVLAGRTALICADGMADAAVADAVAALYAPHAVLLTEAERAAFAGNAIALSGHEVWMSAVAANALEPAHRLALREAGFALRSADLAAIESAGGSLRCCVAELF</sequence>
<organism evidence="1 2">
    <name type="scientific">Luteimonas galliterrae</name>
    <dbReference type="NCBI Taxonomy" id="2940486"/>
    <lineage>
        <taxon>Bacteria</taxon>
        <taxon>Pseudomonadati</taxon>
        <taxon>Pseudomonadota</taxon>
        <taxon>Gammaproteobacteria</taxon>
        <taxon>Lysobacterales</taxon>
        <taxon>Lysobacteraceae</taxon>
        <taxon>Luteimonas</taxon>
    </lineage>
</organism>
<protein>
    <submittedName>
        <fullName evidence="1">Arginine deiminase-related protein</fullName>
    </submittedName>
</protein>
<dbReference type="Proteomes" id="UP001431217">
    <property type="component" value="Unassembled WGS sequence"/>
</dbReference>
<dbReference type="EMBL" id="JAMBEP010000001">
    <property type="protein sequence ID" value="MCL1634708.1"/>
    <property type="molecule type" value="Genomic_DNA"/>
</dbReference>
<dbReference type="InterPro" id="IPR014541">
    <property type="entry name" value="Amdntrnsf_FN0238"/>
</dbReference>
<dbReference type="PANTHER" id="PTHR43224:SF1">
    <property type="entry name" value="AMIDINOTRANSFERASE"/>
    <property type="match status" value="1"/>
</dbReference>
<dbReference type="PANTHER" id="PTHR43224">
    <property type="entry name" value="AMIDINOTRANSFERASE"/>
    <property type="match status" value="1"/>
</dbReference>
<keyword evidence="2" id="KW-1185">Reference proteome</keyword>
<evidence type="ECO:0000313" key="1">
    <source>
        <dbReference type="EMBL" id="MCL1634708.1"/>
    </source>
</evidence>
<comment type="caution">
    <text evidence="1">The sequence shown here is derived from an EMBL/GenBank/DDBJ whole genome shotgun (WGS) entry which is preliminary data.</text>
</comment>